<evidence type="ECO:0000256" key="1">
    <source>
        <dbReference type="PROSITE-ProRule" id="PRU00278"/>
    </source>
</evidence>
<evidence type="ECO:0000256" key="2">
    <source>
        <dbReference type="SAM" id="MobiDB-lite"/>
    </source>
</evidence>
<dbReference type="SUPFAM" id="SSF54534">
    <property type="entry name" value="FKBP-like"/>
    <property type="match status" value="1"/>
</dbReference>
<keyword evidence="3" id="KW-0812">Transmembrane</keyword>
<evidence type="ECO:0000313" key="6">
    <source>
        <dbReference type="Proteomes" id="UP000176593"/>
    </source>
</evidence>
<dbReference type="AlphaFoldDB" id="A0A1F7V956"/>
<dbReference type="Gene3D" id="3.10.50.40">
    <property type="match status" value="1"/>
</dbReference>
<dbReference type="InterPro" id="IPR046357">
    <property type="entry name" value="PPIase_dom_sf"/>
</dbReference>
<sequence length="369" mass="40455">MMNEQDETMVTSGSDQMPSNDDGHICTDADMCTADQPQEHLVVSTDVPVESTPVHASKRPCTRSVVLGATGAIVILVGALSAFVYSNASSHKTVHAITTRLPFPALFVGRRVVTYKQYYDEQDALKRYFASTAAAGAPAPTSEQMDALITQTLINKAVVKTLASNYGLTLDQSKIEAFYANFLASNQGQSKEVIEAELQKSFGWTIPEFKQRIIGPIVLSAQVEDYVASSEFFQKPLHDLINSAHTRVTTGAESFEEVGTAVHNQVQLNLKSDLGFIKKSELPEAWGSKVADLENGQVTEVIELPQGYAIFTVTERIKSQDSAGKKVDPKALPADEQVHLYTITVPKKTLEQVTQEYLENVSVRTWIKP</sequence>
<protein>
    <recommendedName>
        <fullName evidence="4">PpiC domain-containing protein</fullName>
    </recommendedName>
</protein>
<proteinExistence type="predicted"/>
<dbReference type="Gene3D" id="1.10.4030.10">
    <property type="entry name" value="Porin chaperone SurA, peptide-binding domain"/>
    <property type="match status" value="1"/>
</dbReference>
<accession>A0A1F7V956</accession>
<dbReference type="Pfam" id="PF00639">
    <property type="entry name" value="Rotamase"/>
    <property type="match status" value="1"/>
</dbReference>
<keyword evidence="3" id="KW-0472">Membrane</keyword>
<feature type="domain" description="PpiC" evidence="4">
    <location>
        <begin position="227"/>
        <end position="315"/>
    </location>
</feature>
<keyword evidence="3" id="KW-1133">Transmembrane helix</keyword>
<name>A0A1F7V956_9BACT</name>
<dbReference type="PROSITE" id="PS50198">
    <property type="entry name" value="PPIC_PPIASE_2"/>
    <property type="match status" value="1"/>
</dbReference>
<dbReference type="Proteomes" id="UP000176593">
    <property type="component" value="Unassembled WGS sequence"/>
</dbReference>
<dbReference type="EMBL" id="MGEQ01000003">
    <property type="protein sequence ID" value="OGL87062.1"/>
    <property type="molecule type" value="Genomic_DNA"/>
</dbReference>
<feature type="region of interest" description="Disordered" evidence="2">
    <location>
        <begin position="1"/>
        <end position="23"/>
    </location>
</feature>
<evidence type="ECO:0000313" key="5">
    <source>
        <dbReference type="EMBL" id="OGL87062.1"/>
    </source>
</evidence>
<dbReference type="SUPFAM" id="SSF109998">
    <property type="entry name" value="Triger factor/SurA peptide-binding domain-like"/>
    <property type="match status" value="1"/>
</dbReference>
<organism evidence="5 6">
    <name type="scientific">Candidatus Uhrbacteria bacterium RIFCSPLOWO2_02_FULL_48_18</name>
    <dbReference type="NCBI Taxonomy" id="1802408"/>
    <lineage>
        <taxon>Bacteria</taxon>
        <taxon>Candidatus Uhriibacteriota</taxon>
    </lineage>
</organism>
<comment type="caution">
    <text evidence="5">The sequence shown here is derived from an EMBL/GenBank/DDBJ whole genome shotgun (WGS) entry which is preliminary data.</text>
</comment>
<evidence type="ECO:0000256" key="3">
    <source>
        <dbReference type="SAM" id="Phobius"/>
    </source>
</evidence>
<keyword evidence="1" id="KW-0413">Isomerase</keyword>
<dbReference type="InterPro" id="IPR000297">
    <property type="entry name" value="PPIase_PpiC"/>
</dbReference>
<evidence type="ECO:0000259" key="4">
    <source>
        <dbReference type="PROSITE" id="PS50198"/>
    </source>
</evidence>
<reference evidence="5 6" key="1">
    <citation type="journal article" date="2016" name="Nat. Commun.">
        <title>Thousands of microbial genomes shed light on interconnected biogeochemical processes in an aquifer system.</title>
        <authorList>
            <person name="Anantharaman K."/>
            <person name="Brown C.T."/>
            <person name="Hug L.A."/>
            <person name="Sharon I."/>
            <person name="Castelle C.J."/>
            <person name="Probst A.J."/>
            <person name="Thomas B.C."/>
            <person name="Singh A."/>
            <person name="Wilkins M.J."/>
            <person name="Karaoz U."/>
            <person name="Brodie E.L."/>
            <person name="Williams K.H."/>
            <person name="Hubbard S.S."/>
            <person name="Banfield J.F."/>
        </authorList>
    </citation>
    <scope>NUCLEOTIDE SEQUENCE [LARGE SCALE GENOMIC DNA]</scope>
</reference>
<dbReference type="InterPro" id="IPR027304">
    <property type="entry name" value="Trigger_fact/SurA_dom_sf"/>
</dbReference>
<feature type="compositionally biased region" description="Polar residues" evidence="2">
    <location>
        <begin position="8"/>
        <end position="19"/>
    </location>
</feature>
<dbReference type="GO" id="GO:0003755">
    <property type="term" value="F:peptidyl-prolyl cis-trans isomerase activity"/>
    <property type="evidence" value="ECO:0007669"/>
    <property type="project" value="UniProtKB-KW"/>
</dbReference>
<feature type="transmembrane region" description="Helical" evidence="3">
    <location>
        <begin position="65"/>
        <end position="85"/>
    </location>
</feature>
<keyword evidence="1" id="KW-0697">Rotamase</keyword>
<gene>
    <name evidence="5" type="ORF">A3I41_03900</name>
</gene>